<dbReference type="InterPro" id="IPR008275">
    <property type="entry name" value="CoA_E_activase_dom"/>
</dbReference>
<dbReference type="InterPro" id="IPR043129">
    <property type="entry name" value="ATPase_NBD"/>
</dbReference>
<dbReference type="EMBL" id="PFLW01000065">
    <property type="protein sequence ID" value="PIY88829.1"/>
    <property type="molecule type" value="Genomic_DNA"/>
</dbReference>
<evidence type="ECO:0000256" key="3">
    <source>
        <dbReference type="ARBA" id="ARBA00023004"/>
    </source>
</evidence>
<dbReference type="GO" id="GO:0051536">
    <property type="term" value="F:iron-sulfur cluster binding"/>
    <property type="evidence" value="ECO:0007669"/>
    <property type="project" value="UniProtKB-KW"/>
</dbReference>
<comment type="caution">
    <text evidence="6">The sequence shown here is derived from an EMBL/GenBank/DDBJ whole genome shotgun (WGS) entry which is preliminary data.</text>
</comment>
<dbReference type="AlphaFoldDB" id="A0A2M7R6P6"/>
<dbReference type="InterPro" id="IPR002731">
    <property type="entry name" value="ATPase_BadF"/>
</dbReference>
<dbReference type="NCBIfam" id="TIGR00241">
    <property type="entry name" value="CoA_E_activ"/>
    <property type="match status" value="1"/>
</dbReference>
<dbReference type="Gene3D" id="3.30.420.40">
    <property type="match status" value="2"/>
</dbReference>
<protein>
    <submittedName>
        <fullName evidence="6">2-hydroxyglutaryl-CoA dehydratase</fullName>
    </submittedName>
</protein>
<evidence type="ECO:0000256" key="2">
    <source>
        <dbReference type="ARBA" id="ARBA00022723"/>
    </source>
</evidence>
<keyword evidence="2" id="KW-0479">Metal-binding</keyword>
<evidence type="ECO:0000313" key="7">
    <source>
        <dbReference type="Proteomes" id="UP000230767"/>
    </source>
</evidence>
<keyword evidence="3" id="KW-0408">Iron</keyword>
<dbReference type="PANTHER" id="PTHR32329:SF7">
    <property type="entry name" value="ACTIVATOR OF 2-HYDROXYACYL-COA-HYDRATASE"/>
    <property type="match status" value="1"/>
</dbReference>
<sequence length="323" mass="34635">MKCYLGIDVGSISTKLVLIDTNNQVLFPLYLRTAGNPIGAIQGGLRELNNKIKNHNPDIEIAGVGTTGSARYLAGVITGADLIKNEITAHAKGVCSFFPDARTVIEIGGQDSKIIILENGVAVDFGLNLICSAGTGAFLDAQAHRLGIPVEQFGEIALKSKAPTTIGARCTVFSESDMIHKQQVGHLTEDIVAGLCQGLARNYLNNVAKGKNIQPPIVFLGGVSENIGMRKAFEEALGQRITVPPYNTVMGALGVALLVKENPSPKTKFLGFEISDKDIRCTSFQCQGCPNRCEVIEARIEGKIVARWGDRCGKWSNLNLEKA</sequence>
<evidence type="ECO:0000313" key="6">
    <source>
        <dbReference type="EMBL" id="PIY88829.1"/>
    </source>
</evidence>
<dbReference type="GO" id="GO:0046872">
    <property type="term" value="F:metal ion binding"/>
    <property type="evidence" value="ECO:0007669"/>
    <property type="project" value="UniProtKB-KW"/>
</dbReference>
<feature type="domain" description="ATPase BadF/BadG/BcrA/BcrD type" evidence="5">
    <location>
        <begin position="5"/>
        <end position="258"/>
    </location>
</feature>
<proteinExistence type="predicted"/>
<accession>A0A2M7R6P6</accession>
<comment type="cofactor">
    <cofactor evidence="1">
        <name>[4Fe-4S] cluster</name>
        <dbReference type="ChEBI" id="CHEBI:49883"/>
    </cofactor>
</comment>
<dbReference type="CDD" id="cd24035">
    <property type="entry name" value="ASKHA_NBD_O66634-like_rpt2"/>
    <property type="match status" value="1"/>
</dbReference>
<dbReference type="Proteomes" id="UP000230767">
    <property type="component" value="Unassembled WGS sequence"/>
</dbReference>
<dbReference type="Pfam" id="PF01869">
    <property type="entry name" value="BcrAD_BadFG"/>
    <property type="match status" value="1"/>
</dbReference>
<evidence type="ECO:0000256" key="4">
    <source>
        <dbReference type="ARBA" id="ARBA00023014"/>
    </source>
</evidence>
<reference evidence="7" key="1">
    <citation type="submission" date="2017-09" db="EMBL/GenBank/DDBJ databases">
        <title>Depth-based differentiation of microbial function through sediment-hosted aquifers and enrichment of novel symbionts in the deep terrestrial subsurface.</title>
        <authorList>
            <person name="Probst A.J."/>
            <person name="Ladd B."/>
            <person name="Jarett J.K."/>
            <person name="Geller-Mcgrath D.E."/>
            <person name="Sieber C.M.K."/>
            <person name="Emerson J.B."/>
            <person name="Anantharaman K."/>
            <person name="Thomas B.C."/>
            <person name="Malmstrom R."/>
            <person name="Stieglmeier M."/>
            <person name="Klingl A."/>
            <person name="Woyke T."/>
            <person name="Ryan C.M."/>
            <person name="Banfield J.F."/>
        </authorList>
    </citation>
    <scope>NUCLEOTIDE SEQUENCE [LARGE SCALE GENOMIC DNA]</scope>
</reference>
<dbReference type="PANTHER" id="PTHR32329">
    <property type="entry name" value="BIFUNCTIONAL PROTEIN [INCLUDES 2-HYDROXYACYL-COA DEHYDRATASE (N-TER) AND ITS ACTIVATOR DOMAIN (C_TERM)-RELATED"/>
    <property type="match status" value="1"/>
</dbReference>
<name>A0A2M7R6P6_9BACT</name>
<evidence type="ECO:0000259" key="5">
    <source>
        <dbReference type="Pfam" id="PF01869"/>
    </source>
</evidence>
<evidence type="ECO:0000256" key="1">
    <source>
        <dbReference type="ARBA" id="ARBA00001966"/>
    </source>
</evidence>
<dbReference type="InterPro" id="IPR051805">
    <property type="entry name" value="Dehydratase_Activator_Redct"/>
</dbReference>
<gene>
    <name evidence="6" type="ORF">COY73_02625</name>
</gene>
<keyword evidence="4" id="KW-0411">Iron-sulfur</keyword>
<dbReference type="SUPFAM" id="SSF53067">
    <property type="entry name" value="Actin-like ATPase domain"/>
    <property type="match status" value="1"/>
</dbReference>
<organism evidence="6 7">
    <name type="scientific">Candidatus Nealsonbacteria bacterium CG_4_10_14_0_8_um_filter_37_14</name>
    <dbReference type="NCBI Taxonomy" id="1974684"/>
    <lineage>
        <taxon>Bacteria</taxon>
        <taxon>Candidatus Nealsoniibacteriota</taxon>
    </lineage>
</organism>